<keyword evidence="3" id="KW-1185">Reference proteome</keyword>
<evidence type="ECO:0000313" key="3">
    <source>
        <dbReference type="Proteomes" id="UP000002318"/>
    </source>
</evidence>
<dbReference type="InterPro" id="IPR000182">
    <property type="entry name" value="GNAT_dom"/>
</dbReference>
<dbReference type="eggNOG" id="COG0456">
    <property type="taxonomic scope" value="Bacteria"/>
</dbReference>
<dbReference type="GO" id="GO:0016747">
    <property type="term" value="F:acyltransferase activity, transferring groups other than amino-acyl groups"/>
    <property type="evidence" value="ECO:0007669"/>
    <property type="project" value="InterPro"/>
</dbReference>
<dbReference type="HOGENOM" id="CLU_135692_0_0_12"/>
<dbReference type="RefSeq" id="WP_013256733.1">
    <property type="nucleotide sequence ID" value="NC_014364.1"/>
</dbReference>
<evidence type="ECO:0000259" key="1">
    <source>
        <dbReference type="PROSITE" id="PS51186"/>
    </source>
</evidence>
<name>E1R9V8_SEDSS</name>
<dbReference type="PROSITE" id="PS51186">
    <property type="entry name" value="GNAT"/>
    <property type="match status" value="1"/>
</dbReference>
<protein>
    <submittedName>
        <fullName evidence="2">GCN5-related N-acetyltransferase</fullName>
    </submittedName>
</protein>
<accession>E1R9V8</accession>
<sequence>MIRPATIEDTKPIAHIIIKAWEQAYTGIIDPDYPKNMKESTFIDIIGSNILQERETIFLYEDHAQIRGFISGKRQEGTYDCQVIGFYILPEYQGKGIGTALLSHMKHHFKAQGCKAMIIWTLLHAKNNSFYKNQGGIASENAQLEIGSRRYPGVGFSYTL</sequence>
<gene>
    <name evidence="2" type="ordered locus">Spirs_4203</name>
</gene>
<dbReference type="CDD" id="cd04301">
    <property type="entry name" value="NAT_SF"/>
    <property type="match status" value="1"/>
</dbReference>
<dbReference type="STRING" id="573413.Spirs_4203"/>
<dbReference type="OrthoDB" id="9786032at2"/>
<dbReference type="SUPFAM" id="SSF55729">
    <property type="entry name" value="Acyl-CoA N-acyltransferases (Nat)"/>
    <property type="match status" value="1"/>
</dbReference>
<reference evidence="2 3" key="1">
    <citation type="journal article" date="2010" name="Stand. Genomic Sci.">
        <title>Complete genome sequence of Spirochaeta smaragdinae type strain (SEBR 4228).</title>
        <authorList>
            <person name="Mavromatis K."/>
            <person name="Yasawong M."/>
            <person name="Chertkov O."/>
            <person name="Lapidus A."/>
            <person name="Lucas S."/>
            <person name="Nolan M."/>
            <person name="Del Rio T.G."/>
            <person name="Tice H."/>
            <person name="Cheng J.F."/>
            <person name="Pitluck S."/>
            <person name="Liolios K."/>
            <person name="Ivanova N."/>
            <person name="Tapia R."/>
            <person name="Han C."/>
            <person name="Bruce D."/>
            <person name="Goodwin L."/>
            <person name="Pati A."/>
            <person name="Chen A."/>
            <person name="Palaniappan K."/>
            <person name="Land M."/>
            <person name="Hauser L."/>
            <person name="Chang Y.J."/>
            <person name="Jeffries C.D."/>
            <person name="Detter J.C."/>
            <person name="Rohde M."/>
            <person name="Brambilla E."/>
            <person name="Spring S."/>
            <person name="Goker M."/>
            <person name="Sikorski J."/>
            <person name="Woyke T."/>
            <person name="Bristow J."/>
            <person name="Eisen J.A."/>
            <person name="Markowitz V."/>
            <person name="Hugenholtz P."/>
            <person name="Klenk H.P."/>
            <person name="Kyrpides N.C."/>
        </authorList>
    </citation>
    <scope>NUCLEOTIDE SEQUENCE [LARGE SCALE GENOMIC DNA]</scope>
    <source>
        <strain evidence="3">DSM 11293 / JCM 15392 / SEBR 4228</strain>
    </source>
</reference>
<dbReference type="EMBL" id="CP002116">
    <property type="protein sequence ID" value="ADK83277.1"/>
    <property type="molecule type" value="Genomic_DNA"/>
</dbReference>
<dbReference type="Gene3D" id="3.40.630.30">
    <property type="match status" value="1"/>
</dbReference>
<feature type="domain" description="N-acetyltransferase" evidence="1">
    <location>
        <begin position="1"/>
        <end position="160"/>
    </location>
</feature>
<organism evidence="2 3">
    <name type="scientific">Sediminispirochaeta smaragdinae (strain DSM 11293 / JCM 15392 / SEBR 4228)</name>
    <name type="common">Spirochaeta smaragdinae</name>
    <dbReference type="NCBI Taxonomy" id="573413"/>
    <lineage>
        <taxon>Bacteria</taxon>
        <taxon>Pseudomonadati</taxon>
        <taxon>Spirochaetota</taxon>
        <taxon>Spirochaetia</taxon>
        <taxon>Spirochaetales</taxon>
        <taxon>Spirochaetaceae</taxon>
        <taxon>Sediminispirochaeta</taxon>
    </lineage>
</organism>
<dbReference type="AlphaFoldDB" id="E1R9V8"/>
<proteinExistence type="predicted"/>
<dbReference type="Pfam" id="PF00583">
    <property type="entry name" value="Acetyltransf_1"/>
    <property type="match status" value="1"/>
</dbReference>
<dbReference type="KEGG" id="ssm:Spirs_4203"/>
<evidence type="ECO:0000313" key="2">
    <source>
        <dbReference type="EMBL" id="ADK83277.1"/>
    </source>
</evidence>
<dbReference type="InterPro" id="IPR016181">
    <property type="entry name" value="Acyl_CoA_acyltransferase"/>
</dbReference>
<dbReference type="Proteomes" id="UP000002318">
    <property type="component" value="Chromosome"/>
</dbReference>